<evidence type="ECO:0000256" key="3">
    <source>
        <dbReference type="ARBA" id="ARBA00023054"/>
    </source>
</evidence>
<keyword evidence="6" id="KW-0539">Nucleus</keyword>
<dbReference type="InterPro" id="IPR003035">
    <property type="entry name" value="RWP-RK_dom"/>
</dbReference>
<dbReference type="PANTHER" id="PTHR46373:SF20">
    <property type="entry name" value="PROTEIN RKD1"/>
    <property type="match status" value="1"/>
</dbReference>
<comment type="function">
    <text evidence="1">Putative transcription factor.</text>
</comment>
<sequence>MDISPFDDFFNIDWENQFSYQSNKLYINEFIDFENFNFDFSLPQLDENLEKEPKPINLVLPELVHNNEKDESVCQSAFSGSSEEVGNGFVKKEKKWEIQDMPFGENGFSFAETYAKSGNEVENQDFPKSLILASSSLIRKKRSCLLQFDEIKKHFDVPITMAAKKMNVGVTILKRRCRELKINRWPHRKLKSLMVLIDNLKEMGLENEVAKLEKHKKMLENIPGMELNEEIKKLRQSCFKANYKKRRTSSFHP</sequence>
<evidence type="ECO:0000256" key="4">
    <source>
        <dbReference type="ARBA" id="ARBA00023125"/>
    </source>
</evidence>
<evidence type="ECO:0000256" key="2">
    <source>
        <dbReference type="ARBA" id="ARBA00023015"/>
    </source>
</evidence>
<organism evidence="8 9">
    <name type="scientific">Trifolium subterraneum</name>
    <name type="common">Subterranean clover</name>
    <dbReference type="NCBI Taxonomy" id="3900"/>
    <lineage>
        <taxon>Eukaryota</taxon>
        <taxon>Viridiplantae</taxon>
        <taxon>Streptophyta</taxon>
        <taxon>Embryophyta</taxon>
        <taxon>Tracheophyta</taxon>
        <taxon>Spermatophyta</taxon>
        <taxon>Magnoliopsida</taxon>
        <taxon>eudicotyledons</taxon>
        <taxon>Gunneridae</taxon>
        <taxon>Pentapetalae</taxon>
        <taxon>rosids</taxon>
        <taxon>fabids</taxon>
        <taxon>Fabales</taxon>
        <taxon>Fabaceae</taxon>
        <taxon>Papilionoideae</taxon>
        <taxon>50 kb inversion clade</taxon>
        <taxon>NPAAA clade</taxon>
        <taxon>Hologalegina</taxon>
        <taxon>IRL clade</taxon>
        <taxon>Trifolieae</taxon>
        <taxon>Trifolium</taxon>
    </lineage>
</organism>
<gene>
    <name evidence="8" type="ORF">TSUD_399520</name>
</gene>
<dbReference type="InterPro" id="IPR044607">
    <property type="entry name" value="RKD-like"/>
</dbReference>
<dbReference type="PANTHER" id="PTHR46373">
    <property type="entry name" value="PROTEIN RKD4"/>
    <property type="match status" value="1"/>
</dbReference>
<dbReference type="EMBL" id="DF974011">
    <property type="protein sequence ID" value="GAU44054.1"/>
    <property type="molecule type" value="Genomic_DNA"/>
</dbReference>
<evidence type="ECO:0000313" key="8">
    <source>
        <dbReference type="EMBL" id="GAU44054.1"/>
    </source>
</evidence>
<name>A0A2Z6NHY1_TRISU</name>
<feature type="domain" description="RWP-RK" evidence="7">
    <location>
        <begin position="133"/>
        <end position="214"/>
    </location>
</feature>
<dbReference type="GO" id="GO:0003677">
    <property type="term" value="F:DNA binding"/>
    <property type="evidence" value="ECO:0007669"/>
    <property type="project" value="UniProtKB-KW"/>
</dbReference>
<proteinExistence type="predicted"/>
<keyword evidence="5" id="KW-0804">Transcription</keyword>
<evidence type="ECO:0000313" key="9">
    <source>
        <dbReference type="Proteomes" id="UP000242715"/>
    </source>
</evidence>
<keyword evidence="2" id="KW-0805">Transcription regulation</keyword>
<evidence type="ECO:0000256" key="5">
    <source>
        <dbReference type="ARBA" id="ARBA00023163"/>
    </source>
</evidence>
<dbReference type="OrthoDB" id="6270329at2759"/>
<dbReference type="GO" id="GO:0003700">
    <property type="term" value="F:DNA-binding transcription factor activity"/>
    <property type="evidence" value="ECO:0007669"/>
    <property type="project" value="InterPro"/>
</dbReference>
<protein>
    <recommendedName>
        <fullName evidence="7">RWP-RK domain-containing protein</fullName>
    </recommendedName>
</protein>
<keyword evidence="4" id="KW-0238">DNA-binding</keyword>
<dbReference type="Pfam" id="PF02042">
    <property type="entry name" value="RWP-RK"/>
    <property type="match status" value="1"/>
</dbReference>
<keyword evidence="3" id="KW-0175">Coiled coil</keyword>
<keyword evidence="9" id="KW-1185">Reference proteome</keyword>
<dbReference type="Proteomes" id="UP000242715">
    <property type="component" value="Unassembled WGS sequence"/>
</dbReference>
<accession>A0A2Z6NHY1</accession>
<reference evidence="9" key="1">
    <citation type="journal article" date="2017" name="Front. Plant Sci.">
        <title>Climate Clever Clovers: New Paradigm to Reduce the Environmental Footprint of Ruminants by Breeding Low Methanogenic Forages Utilizing Haplotype Variation.</title>
        <authorList>
            <person name="Kaur P."/>
            <person name="Appels R."/>
            <person name="Bayer P.E."/>
            <person name="Keeble-Gagnere G."/>
            <person name="Wang J."/>
            <person name="Hirakawa H."/>
            <person name="Shirasawa K."/>
            <person name="Vercoe P."/>
            <person name="Stefanova K."/>
            <person name="Durmic Z."/>
            <person name="Nichols P."/>
            <person name="Revell C."/>
            <person name="Isobe S.N."/>
            <person name="Edwards D."/>
            <person name="Erskine W."/>
        </authorList>
    </citation>
    <scope>NUCLEOTIDE SEQUENCE [LARGE SCALE GENOMIC DNA]</scope>
    <source>
        <strain evidence="9">cv. Daliak</strain>
    </source>
</reference>
<evidence type="ECO:0000256" key="6">
    <source>
        <dbReference type="ARBA" id="ARBA00023242"/>
    </source>
</evidence>
<dbReference type="PROSITE" id="PS51519">
    <property type="entry name" value="RWP_RK"/>
    <property type="match status" value="1"/>
</dbReference>
<evidence type="ECO:0000259" key="7">
    <source>
        <dbReference type="PROSITE" id="PS51519"/>
    </source>
</evidence>
<evidence type="ECO:0000256" key="1">
    <source>
        <dbReference type="ARBA" id="ARBA00004049"/>
    </source>
</evidence>
<dbReference type="AlphaFoldDB" id="A0A2Z6NHY1"/>